<protein>
    <submittedName>
        <fullName evidence="2">Uncharacterized protein</fullName>
    </submittedName>
</protein>
<proteinExistence type="predicted"/>
<dbReference type="KEGG" id="emo:DM558_02695"/>
<keyword evidence="1" id="KW-0812">Transmembrane</keyword>
<dbReference type="AlphaFoldDB" id="A0A3S9XBI3"/>
<organism evidence="2 3">
    <name type="scientific">Entomomonas moraniae</name>
    <dbReference type="NCBI Taxonomy" id="2213226"/>
    <lineage>
        <taxon>Bacteria</taxon>
        <taxon>Pseudomonadati</taxon>
        <taxon>Pseudomonadota</taxon>
        <taxon>Gammaproteobacteria</taxon>
        <taxon>Pseudomonadales</taxon>
        <taxon>Pseudomonadaceae</taxon>
        <taxon>Entomomonas</taxon>
    </lineage>
</organism>
<evidence type="ECO:0000313" key="3">
    <source>
        <dbReference type="Proteomes" id="UP000273143"/>
    </source>
</evidence>
<feature type="transmembrane region" description="Helical" evidence="1">
    <location>
        <begin position="26"/>
        <end position="42"/>
    </location>
</feature>
<sequence>MKKMFAILVCILSVFGAVYSLPNAIYLFICVAIFYCSLGYILRPNAPPYKKFEEIYGNIVNRIKKL</sequence>
<keyword evidence="1" id="KW-0472">Membrane</keyword>
<dbReference type="EMBL" id="CP029822">
    <property type="protein sequence ID" value="AZS49755.1"/>
    <property type="molecule type" value="Genomic_DNA"/>
</dbReference>
<reference evidence="3" key="1">
    <citation type="submission" date="2018-06" db="EMBL/GenBank/DDBJ databases">
        <title>Complete genome of Pseudomonas insecticola strain QZS01.</title>
        <authorList>
            <person name="Wang J."/>
            <person name="Su Q."/>
        </authorList>
    </citation>
    <scope>NUCLEOTIDE SEQUENCE [LARGE SCALE GENOMIC DNA]</scope>
    <source>
        <strain evidence="3">QZS01</strain>
    </source>
</reference>
<evidence type="ECO:0000313" key="2">
    <source>
        <dbReference type="EMBL" id="AZS49755.1"/>
    </source>
</evidence>
<accession>A0A3S9XBI3</accession>
<dbReference type="Proteomes" id="UP000273143">
    <property type="component" value="Chromosome"/>
</dbReference>
<gene>
    <name evidence="2" type="ORF">DM558_02695</name>
</gene>
<keyword evidence="1" id="KW-1133">Transmembrane helix</keyword>
<keyword evidence="3" id="KW-1185">Reference proteome</keyword>
<name>A0A3S9XBI3_9GAMM</name>
<evidence type="ECO:0000256" key="1">
    <source>
        <dbReference type="SAM" id="Phobius"/>
    </source>
</evidence>